<dbReference type="KEGG" id="dfa:DFA_06946"/>
<evidence type="ECO:0000313" key="1">
    <source>
        <dbReference type="EMBL" id="EGG19844.1"/>
    </source>
</evidence>
<protein>
    <submittedName>
        <fullName evidence="1">Uncharacterized protein</fullName>
    </submittedName>
</protein>
<dbReference type="EMBL" id="GL883013">
    <property type="protein sequence ID" value="EGG19844.1"/>
    <property type="molecule type" value="Genomic_DNA"/>
</dbReference>
<dbReference type="Proteomes" id="UP000007797">
    <property type="component" value="Unassembled WGS sequence"/>
</dbReference>
<dbReference type="SUPFAM" id="SSF57903">
    <property type="entry name" value="FYVE/PHD zinc finger"/>
    <property type="match status" value="1"/>
</dbReference>
<sequence>MNKPIIKDKSEQFFKFRDVHRQEKKLFDKNQFLSFKLERSLRLSNNTVDNNNRGGGGGLIDQLSFPNVFVNKKLISPPTTPPPSHHHQQQQQQPPATELLINKPYCGHCGIKFGIFTNMVVCGLCKINFCNKCVTKLSSNDITGVLREGQVINYCEACVIVAMAEESNRRYYEHVKQSKESNPLYLIYNEQTLLRKAIVASIPNFEYLASSIVDFTRSSPKNRETFLQVYNEVLNIQNELSVLFKEFDKQLKLLISLNSNQLGSKQESVRSNMKHVYVFFLQQHLPKFKTIQNQILHLEMNVATNIYTILCGITLDNKLHKEFWNQFQNQFQDTISVCRRDLFNATVKCGENWETHKGLVDDTICGNEKSFLLLSNHPSKEFLGSLVRKNLDVIKHTIDQINLRVKPDDLVSSKQSLQQLYNHLEIVYKKSLQF</sequence>
<keyword evidence="2" id="KW-1185">Reference proteome</keyword>
<dbReference type="RefSeq" id="XP_004358190.1">
    <property type="nucleotide sequence ID" value="XM_004358133.1"/>
</dbReference>
<proteinExistence type="predicted"/>
<gene>
    <name evidence="1" type="ORF">DFA_06946</name>
</gene>
<evidence type="ECO:0000313" key="2">
    <source>
        <dbReference type="Proteomes" id="UP000007797"/>
    </source>
</evidence>
<dbReference type="InterPro" id="IPR011011">
    <property type="entry name" value="Znf_FYVE_PHD"/>
</dbReference>
<reference evidence="2" key="1">
    <citation type="journal article" date="2011" name="Genome Res.">
        <title>Phylogeny-wide analysis of social amoeba genomes highlights ancient origins for complex intercellular communication.</title>
        <authorList>
            <person name="Heidel A.J."/>
            <person name="Lawal H.M."/>
            <person name="Felder M."/>
            <person name="Schilde C."/>
            <person name="Helps N.R."/>
            <person name="Tunggal B."/>
            <person name="Rivero F."/>
            <person name="John U."/>
            <person name="Schleicher M."/>
            <person name="Eichinger L."/>
            <person name="Platzer M."/>
            <person name="Noegel A.A."/>
            <person name="Schaap P."/>
            <person name="Gloeckner G."/>
        </authorList>
    </citation>
    <scope>NUCLEOTIDE SEQUENCE [LARGE SCALE GENOMIC DNA]</scope>
    <source>
        <strain evidence="2">SH3</strain>
    </source>
</reference>
<dbReference type="OrthoDB" id="17016at2759"/>
<dbReference type="CDD" id="cd00065">
    <property type="entry name" value="FYVE_like_SF"/>
    <property type="match status" value="1"/>
</dbReference>
<dbReference type="AlphaFoldDB" id="F4PX41"/>
<accession>F4PX41</accession>
<dbReference type="GeneID" id="14872237"/>
<dbReference type="Gene3D" id="3.30.40.10">
    <property type="entry name" value="Zinc/RING finger domain, C3HC4 (zinc finger)"/>
    <property type="match status" value="1"/>
</dbReference>
<dbReference type="InterPro" id="IPR013083">
    <property type="entry name" value="Znf_RING/FYVE/PHD"/>
</dbReference>
<dbReference type="OMA" id="HPSKEFE"/>
<name>F4PX41_CACFS</name>
<organism evidence="1 2">
    <name type="scientific">Cavenderia fasciculata</name>
    <name type="common">Slime mold</name>
    <name type="synonym">Dictyostelium fasciculatum</name>
    <dbReference type="NCBI Taxonomy" id="261658"/>
    <lineage>
        <taxon>Eukaryota</taxon>
        <taxon>Amoebozoa</taxon>
        <taxon>Evosea</taxon>
        <taxon>Eumycetozoa</taxon>
        <taxon>Dictyostelia</taxon>
        <taxon>Acytosteliales</taxon>
        <taxon>Cavenderiaceae</taxon>
        <taxon>Cavenderia</taxon>
    </lineage>
</organism>